<dbReference type="Proteomes" id="UP001381693">
    <property type="component" value="Unassembled WGS sequence"/>
</dbReference>
<comment type="similarity">
    <text evidence="1">Belongs to the yippee family.</text>
</comment>
<evidence type="ECO:0000256" key="3">
    <source>
        <dbReference type="ARBA" id="ARBA00022833"/>
    </source>
</evidence>
<dbReference type="PANTHER" id="PTHR13848">
    <property type="entry name" value="PROTEIN YIPPEE-LIKE CG15309-RELATED"/>
    <property type="match status" value="1"/>
</dbReference>
<evidence type="ECO:0000313" key="7">
    <source>
        <dbReference type="Proteomes" id="UP001381693"/>
    </source>
</evidence>
<dbReference type="EMBL" id="JAXCGZ010005766">
    <property type="protein sequence ID" value="KAK7080866.1"/>
    <property type="molecule type" value="Genomic_DNA"/>
</dbReference>
<name>A0AAN8XAL8_HALRR</name>
<dbReference type="InterPro" id="IPR004910">
    <property type="entry name" value="Yippee/Mis18/Cereblon"/>
</dbReference>
<gene>
    <name evidence="6" type="primary">YPEL2</name>
    <name evidence="6" type="ORF">SK128_002237</name>
</gene>
<evidence type="ECO:0000313" key="6">
    <source>
        <dbReference type="EMBL" id="KAK7080866.1"/>
    </source>
</evidence>
<sequence length="205" mass="22830">MDEEISWVSNGRVRVLECLAPWLCISAARPVGSVGSGAARQHPQHHDGPQEGGGGQQQQPQQEPVGWLRDTRTTPTDRTRPHSAPLPITTTMVKTFQAYLPSCHRTYSCIHCRAHLANHDELISKSFQGSQGRAYLFNSVVNVGCGPAEERVLLTGLHAVADIYCECCKTTLGWKYEHAFESSQKYKEGKYIIELAHMIKDNGWD</sequence>
<keyword evidence="2" id="KW-0479">Metal-binding</keyword>
<organism evidence="6 7">
    <name type="scientific">Halocaridina rubra</name>
    <name type="common">Hawaiian red shrimp</name>
    <dbReference type="NCBI Taxonomy" id="373956"/>
    <lineage>
        <taxon>Eukaryota</taxon>
        <taxon>Metazoa</taxon>
        <taxon>Ecdysozoa</taxon>
        <taxon>Arthropoda</taxon>
        <taxon>Crustacea</taxon>
        <taxon>Multicrustacea</taxon>
        <taxon>Malacostraca</taxon>
        <taxon>Eumalacostraca</taxon>
        <taxon>Eucarida</taxon>
        <taxon>Decapoda</taxon>
        <taxon>Pleocyemata</taxon>
        <taxon>Caridea</taxon>
        <taxon>Atyoidea</taxon>
        <taxon>Atyidae</taxon>
        <taxon>Halocaridina</taxon>
    </lineage>
</organism>
<protein>
    <submittedName>
        <fullName evidence="6">Protein yippee-like 2</fullName>
    </submittedName>
</protein>
<proteinExistence type="inferred from homology"/>
<accession>A0AAN8XAL8</accession>
<feature type="compositionally biased region" description="Basic and acidic residues" evidence="4">
    <location>
        <begin position="69"/>
        <end position="80"/>
    </location>
</feature>
<evidence type="ECO:0000259" key="5">
    <source>
        <dbReference type="PROSITE" id="PS51792"/>
    </source>
</evidence>
<evidence type="ECO:0000256" key="4">
    <source>
        <dbReference type="SAM" id="MobiDB-lite"/>
    </source>
</evidence>
<dbReference type="AlphaFoldDB" id="A0AAN8XAL8"/>
<dbReference type="PROSITE" id="PS51792">
    <property type="entry name" value="YIPPEE"/>
    <property type="match status" value="1"/>
</dbReference>
<keyword evidence="7" id="KW-1185">Reference proteome</keyword>
<keyword evidence="3" id="KW-0862">Zinc</keyword>
<evidence type="ECO:0000256" key="1">
    <source>
        <dbReference type="ARBA" id="ARBA00005613"/>
    </source>
</evidence>
<feature type="domain" description="Yippee" evidence="5">
    <location>
        <begin position="105"/>
        <end position="202"/>
    </location>
</feature>
<dbReference type="InterPro" id="IPR039058">
    <property type="entry name" value="Yippee_fam"/>
</dbReference>
<evidence type="ECO:0000256" key="2">
    <source>
        <dbReference type="ARBA" id="ARBA00022723"/>
    </source>
</evidence>
<feature type="region of interest" description="Disordered" evidence="4">
    <location>
        <begin position="33"/>
        <end position="87"/>
    </location>
</feature>
<comment type="caution">
    <text evidence="6">The sequence shown here is derived from an EMBL/GenBank/DDBJ whole genome shotgun (WGS) entry which is preliminary data.</text>
</comment>
<dbReference type="InterPro" id="IPR034751">
    <property type="entry name" value="Yippee"/>
</dbReference>
<dbReference type="Pfam" id="PF03226">
    <property type="entry name" value="Yippee-Mis18"/>
    <property type="match status" value="1"/>
</dbReference>
<reference evidence="6 7" key="1">
    <citation type="submission" date="2023-11" db="EMBL/GenBank/DDBJ databases">
        <title>Halocaridina rubra genome assembly.</title>
        <authorList>
            <person name="Smith C."/>
        </authorList>
    </citation>
    <scope>NUCLEOTIDE SEQUENCE [LARGE SCALE GENOMIC DNA]</scope>
    <source>
        <strain evidence="6">EP-1</strain>
        <tissue evidence="6">Whole</tissue>
    </source>
</reference>
<dbReference type="GO" id="GO:0046872">
    <property type="term" value="F:metal ion binding"/>
    <property type="evidence" value="ECO:0007669"/>
    <property type="project" value="UniProtKB-KW"/>
</dbReference>